<feature type="non-terminal residue" evidence="2">
    <location>
        <position position="1"/>
    </location>
</feature>
<reference evidence="2" key="1">
    <citation type="submission" date="2015-08" db="EMBL/GenBank/DDBJ databases">
        <authorList>
            <person name="Babu N.S."/>
            <person name="Beckwith C.J."/>
            <person name="Beseler K.G."/>
            <person name="Brison A."/>
            <person name="Carone J.V."/>
            <person name="Caskin T.P."/>
            <person name="Diamond M."/>
            <person name="Durham M.E."/>
            <person name="Foxe J.M."/>
            <person name="Go M."/>
            <person name="Henderson B.A."/>
            <person name="Jones I.B."/>
            <person name="McGettigan J.A."/>
            <person name="Micheletti S.J."/>
            <person name="Nasrallah M.E."/>
            <person name="Ortiz D."/>
            <person name="Piller C.R."/>
            <person name="Privatt S.R."/>
            <person name="Schneider S.L."/>
            <person name="Sharp S."/>
            <person name="Smith T.C."/>
            <person name="Stanton J.D."/>
            <person name="Ullery H.E."/>
            <person name="Wilson R.J."/>
            <person name="Serrano M.G."/>
            <person name="Buck G."/>
            <person name="Lee V."/>
            <person name="Wang Y."/>
            <person name="Carvalho R."/>
            <person name="Voegtly L."/>
            <person name="Shi R."/>
            <person name="Duckworth R."/>
            <person name="Johnson A."/>
            <person name="Loviza R."/>
            <person name="Walstead R."/>
            <person name="Shah Z."/>
            <person name="Kiflezghi M."/>
            <person name="Wade K."/>
            <person name="Ball S.L."/>
            <person name="Bradley K.W."/>
            <person name="Asai D.J."/>
            <person name="Bowman C.A."/>
            <person name="Russell D.A."/>
            <person name="Pope W.H."/>
            <person name="Jacobs-Sera D."/>
            <person name="Hendrix R.W."/>
            <person name="Hatfull G.F."/>
        </authorList>
    </citation>
    <scope>NUCLEOTIDE SEQUENCE</scope>
</reference>
<dbReference type="AlphaFoldDB" id="A0A1D1ZQ40"/>
<name>A0A1D1ZQ40_AUXPR</name>
<feature type="region of interest" description="Disordered" evidence="1">
    <location>
        <begin position="39"/>
        <end position="116"/>
    </location>
</feature>
<organism evidence="2">
    <name type="scientific">Auxenochlorella protothecoides</name>
    <name type="common">Green microalga</name>
    <name type="synonym">Chlorella protothecoides</name>
    <dbReference type="NCBI Taxonomy" id="3075"/>
    <lineage>
        <taxon>Eukaryota</taxon>
        <taxon>Viridiplantae</taxon>
        <taxon>Chlorophyta</taxon>
        <taxon>core chlorophytes</taxon>
        <taxon>Trebouxiophyceae</taxon>
        <taxon>Chlorellales</taxon>
        <taxon>Chlorellaceae</taxon>
        <taxon>Auxenochlorella</taxon>
    </lineage>
</organism>
<feature type="compositionally biased region" description="Basic residues" evidence="1">
    <location>
        <begin position="94"/>
        <end position="111"/>
    </location>
</feature>
<feature type="non-terminal residue" evidence="2">
    <location>
        <position position="313"/>
    </location>
</feature>
<dbReference type="EMBL" id="GDKF01009518">
    <property type="protein sequence ID" value="JAT69104.1"/>
    <property type="molecule type" value="Transcribed_RNA"/>
</dbReference>
<accession>A0A1D1ZQ40</accession>
<feature type="compositionally biased region" description="Basic residues" evidence="1">
    <location>
        <begin position="48"/>
        <end position="61"/>
    </location>
</feature>
<feature type="compositionally biased region" description="Basic residues" evidence="1">
    <location>
        <begin position="1"/>
        <end position="26"/>
    </location>
</feature>
<sequence>HRRVLGRGRGRAGHRHHHGAGRHLHPRLPLLCGGHLARAAAAQPSRAGGHRPSRRQLGRGLHRADLGGPRRLARRRRRPLCADRAQHQGPPPRHPGRVPHPRLPGRPRRRAPPGTLGAGRLCAQHRDGGLAAAARARSARRLLPVPGRAAGCEKGGRAHQILHHAGPGGGGRGGRGHHAGPEGRGCGHFDPGAVPAAHAAAPGGARICHAREVRVLAEIWQGGGRVPVRCLRAAGAVLVPRGRVLRGGHAAPGPCRKRGRRQAAGVGPRGARVLRCCSSLMGGTRDSCVATCHARPLTSAAMQVSVESSVFKK</sequence>
<gene>
    <name evidence="2" type="ORF">g.26859</name>
</gene>
<proteinExistence type="predicted"/>
<evidence type="ECO:0000313" key="2">
    <source>
        <dbReference type="EMBL" id="JAT69104.1"/>
    </source>
</evidence>
<feature type="region of interest" description="Disordered" evidence="1">
    <location>
        <begin position="1"/>
        <end position="27"/>
    </location>
</feature>
<evidence type="ECO:0000256" key="1">
    <source>
        <dbReference type="SAM" id="MobiDB-lite"/>
    </source>
</evidence>
<protein>
    <submittedName>
        <fullName evidence="2">Uncharacterized protein</fullName>
    </submittedName>
</protein>